<protein>
    <submittedName>
        <fullName evidence="8">Transducin beta-like protein 3</fullName>
    </submittedName>
</protein>
<dbReference type="SMART" id="SM00320">
    <property type="entry name" value="WD40"/>
    <property type="match status" value="11"/>
</dbReference>
<keyword evidence="4" id="KW-0539">Nucleus</keyword>
<keyword evidence="7" id="KW-1185">Reference proteome</keyword>
<dbReference type="KEGG" id="csol:105366855"/>
<sequence>MNSNYLKESFDVVSKYEAFYTGGNIEWSENGEQLFCQNKDFISIVTISNGTVIKLGKVNKKINDEINSFSISKDGKFIITHHKSSLFKLWSGQELKLIKIWKSIHNGPVSAIALTKDGLSMASGGIDGSVRLWDLKYHVCIHNLKGTVGVVNIVYYHPNLKKEIVFATADDYAIHGWNIKTGLKEMTLEGHFSKVTSLTVHEDGVHALSSGRDKVLILWDLIKKISLRILPVFECIEGAFIIPNTANLPIPKIKTKSSIYAASAGENGIVKIWEMKSGRMLFHQTNSLIPAAKEENSLAVKHLLYNAKDNNIGLVSTNHNILIYTLNKFECKKQLIGFIDEILDIVYLGSGESHLAVATNTSDIKLYELTTMNCQILCGHTNIILSLGSSQANRNLLISSDKDKCVRLWLMDEKTKIVNCIALGIKHTAAVGCVALSQIEIKFFVSVSQDFCLKLWDLPENLSYTGTEVSLNAINTVMAHQKDINSVVVSPNDKLIATGSQDKTAKLWSAENLQQLGVFRGHRRGVSCVRFSPIDQVLATSSADCTIKLWSLNELNCLKTFEGNESTVLKMEFLSRGMQIISSGGDGLLKLWNIKSSECITTLDQHNSRVWSLTVNKDETHFVSGGSDSLLVVWRDVTQEKKAKALALKDELARDEQKLENCLEAKKLKKALRLALKLQKPMHVLHIIEALIRKGDENMTIIICGLKPLYQEELLKCAMIWNTNARNFQLAQLVINVILNEIGLENLQRNDLKGKLESIIPYTNRHFKRLTQLYQDLHFLLYTINNMKSCNTAQKTIEI</sequence>
<evidence type="ECO:0000256" key="1">
    <source>
        <dbReference type="ARBA" id="ARBA00004604"/>
    </source>
</evidence>
<dbReference type="InterPro" id="IPR013934">
    <property type="entry name" value="Utp13_C"/>
</dbReference>
<dbReference type="Proteomes" id="UP000695007">
    <property type="component" value="Unplaced"/>
</dbReference>
<evidence type="ECO:0000313" key="8">
    <source>
        <dbReference type="RefSeq" id="XP_011503744.1"/>
    </source>
</evidence>
<dbReference type="GO" id="GO:0000480">
    <property type="term" value="P:endonucleolytic cleavage in 5'-ETS of tricistronic rRNA transcript (SSU-rRNA, 5.8S rRNA, LSU-rRNA)"/>
    <property type="evidence" value="ECO:0007669"/>
    <property type="project" value="TreeGrafter"/>
</dbReference>
<accession>A0AAJ7E116</accession>
<dbReference type="InterPro" id="IPR020472">
    <property type="entry name" value="WD40_PAC1"/>
</dbReference>
<feature type="repeat" description="WD" evidence="5">
    <location>
        <begin position="377"/>
        <end position="419"/>
    </location>
</feature>
<dbReference type="InterPro" id="IPR015943">
    <property type="entry name" value="WD40/YVTN_repeat-like_dom_sf"/>
</dbReference>
<feature type="repeat" description="WD" evidence="5">
    <location>
        <begin position="188"/>
        <end position="221"/>
    </location>
</feature>
<feature type="repeat" description="WD" evidence="5">
    <location>
        <begin position="603"/>
        <end position="634"/>
    </location>
</feature>
<dbReference type="GO" id="GO:0000472">
    <property type="term" value="P:endonucleolytic cleavage to generate mature 5'-end of SSU-rRNA from (SSU-rRNA, 5.8S rRNA, LSU-rRNA)"/>
    <property type="evidence" value="ECO:0007669"/>
    <property type="project" value="TreeGrafter"/>
</dbReference>
<dbReference type="CDD" id="cd00200">
    <property type="entry name" value="WD40"/>
    <property type="match status" value="1"/>
</dbReference>
<reference evidence="8" key="1">
    <citation type="submission" date="2025-08" db="UniProtKB">
        <authorList>
            <consortium name="RefSeq"/>
        </authorList>
    </citation>
    <scope>IDENTIFICATION</scope>
</reference>
<gene>
    <name evidence="8" type="primary">LOC105366855</name>
</gene>
<dbReference type="SUPFAM" id="SSF50998">
    <property type="entry name" value="Quinoprotein alcohol dehydrogenase-like"/>
    <property type="match status" value="1"/>
</dbReference>
<dbReference type="GO" id="GO:0034511">
    <property type="term" value="F:U3 snoRNA binding"/>
    <property type="evidence" value="ECO:0007669"/>
    <property type="project" value="TreeGrafter"/>
</dbReference>
<dbReference type="InterPro" id="IPR001680">
    <property type="entry name" value="WD40_rpt"/>
</dbReference>
<keyword evidence="3" id="KW-0677">Repeat</keyword>
<dbReference type="PROSITE" id="PS50294">
    <property type="entry name" value="WD_REPEATS_REGION"/>
    <property type="match status" value="6"/>
</dbReference>
<evidence type="ECO:0000256" key="5">
    <source>
        <dbReference type="PROSITE-ProRule" id="PRU00221"/>
    </source>
</evidence>
<dbReference type="InterPro" id="IPR011047">
    <property type="entry name" value="Quinoprotein_ADH-like_sf"/>
</dbReference>
<dbReference type="RefSeq" id="XP_011503744.1">
    <property type="nucleotide sequence ID" value="XM_011505442.1"/>
</dbReference>
<dbReference type="Pfam" id="PF08625">
    <property type="entry name" value="Utp13"/>
    <property type="match status" value="1"/>
</dbReference>
<feature type="repeat" description="WD" evidence="5">
    <location>
        <begin position="477"/>
        <end position="518"/>
    </location>
</feature>
<dbReference type="AlphaFoldDB" id="A0AAJ7E116"/>
<evidence type="ECO:0000256" key="2">
    <source>
        <dbReference type="ARBA" id="ARBA00022574"/>
    </source>
</evidence>
<feature type="domain" description="U3 small nucleolar RNA-associated protein 13 C-terminal" evidence="6">
    <location>
        <begin position="656"/>
        <end position="787"/>
    </location>
</feature>
<dbReference type="Pfam" id="PF00400">
    <property type="entry name" value="WD40"/>
    <property type="match status" value="7"/>
</dbReference>
<dbReference type="PRINTS" id="PR00320">
    <property type="entry name" value="GPROTEINBRPT"/>
</dbReference>
<evidence type="ECO:0000256" key="3">
    <source>
        <dbReference type="ARBA" id="ARBA00022737"/>
    </source>
</evidence>
<feature type="repeat" description="WD" evidence="5">
    <location>
        <begin position="102"/>
        <end position="136"/>
    </location>
</feature>
<name>A0AAJ7E116_9HYME</name>
<keyword evidence="2 5" id="KW-0853">WD repeat</keyword>
<dbReference type="SUPFAM" id="SSF50978">
    <property type="entry name" value="WD40 repeat-like"/>
    <property type="match status" value="1"/>
</dbReference>
<dbReference type="Gene3D" id="2.130.10.10">
    <property type="entry name" value="YVTN repeat-like/Quinoprotein amine dehydrogenase"/>
    <property type="match status" value="3"/>
</dbReference>
<dbReference type="PANTHER" id="PTHR19854">
    <property type="entry name" value="TRANSDUCIN BETA-LIKE 3"/>
    <property type="match status" value="1"/>
</dbReference>
<dbReference type="InterPro" id="IPR019775">
    <property type="entry name" value="WD40_repeat_CS"/>
</dbReference>
<dbReference type="GeneID" id="105366855"/>
<evidence type="ECO:0000259" key="6">
    <source>
        <dbReference type="Pfam" id="PF08625"/>
    </source>
</evidence>
<evidence type="ECO:0000313" key="7">
    <source>
        <dbReference type="Proteomes" id="UP000695007"/>
    </source>
</evidence>
<feature type="repeat" description="WD" evidence="5">
    <location>
        <begin position="519"/>
        <end position="560"/>
    </location>
</feature>
<proteinExistence type="predicted"/>
<feature type="repeat" description="WD" evidence="5">
    <location>
        <begin position="561"/>
        <end position="602"/>
    </location>
</feature>
<comment type="subcellular location">
    <subcellularLocation>
        <location evidence="1">Nucleus</location>
        <location evidence="1">Nucleolus</location>
    </subcellularLocation>
</comment>
<dbReference type="PANTHER" id="PTHR19854:SF15">
    <property type="entry name" value="TRANSDUCIN BETA-LIKE PROTEIN 3"/>
    <property type="match status" value="1"/>
</dbReference>
<evidence type="ECO:0000256" key="4">
    <source>
        <dbReference type="ARBA" id="ARBA00023242"/>
    </source>
</evidence>
<organism evidence="7 8">
    <name type="scientific">Ceratosolen solmsi marchali</name>
    <dbReference type="NCBI Taxonomy" id="326594"/>
    <lineage>
        <taxon>Eukaryota</taxon>
        <taxon>Metazoa</taxon>
        <taxon>Ecdysozoa</taxon>
        <taxon>Arthropoda</taxon>
        <taxon>Hexapoda</taxon>
        <taxon>Insecta</taxon>
        <taxon>Pterygota</taxon>
        <taxon>Neoptera</taxon>
        <taxon>Endopterygota</taxon>
        <taxon>Hymenoptera</taxon>
        <taxon>Apocrita</taxon>
        <taxon>Proctotrupomorpha</taxon>
        <taxon>Chalcidoidea</taxon>
        <taxon>Agaonidae</taxon>
        <taxon>Agaoninae</taxon>
        <taxon>Ceratosolen</taxon>
    </lineage>
</organism>
<dbReference type="PROSITE" id="PS00678">
    <property type="entry name" value="WD_REPEATS_1"/>
    <property type="match status" value="3"/>
</dbReference>
<dbReference type="PROSITE" id="PS50082">
    <property type="entry name" value="WD_REPEATS_2"/>
    <property type="match status" value="7"/>
</dbReference>
<dbReference type="GO" id="GO:0030686">
    <property type="term" value="C:90S preribosome"/>
    <property type="evidence" value="ECO:0007669"/>
    <property type="project" value="TreeGrafter"/>
</dbReference>
<dbReference type="InterPro" id="IPR036322">
    <property type="entry name" value="WD40_repeat_dom_sf"/>
</dbReference>
<dbReference type="GO" id="GO:0032040">
    <property type="term" value="C:small-subunit processome"/>
    <property type="evidence" value="ECO:0007669"/>
    <property type="project" value="InterPro"/>
</dbReference>